<accession>A0A8D9H8I5</accession>
<proteinExistence type="inferred from homology"/>
<dbReference type="SMART" id="SM00915">
    <property type="entry name" value="Jacalin"/>
    <property type="match status" value="1"/>
</dbReference>
<organism evidence="4 5">
    <name type="scientific">Brassica campestris</name>
    <name type="common">Field mustard</name>
    <dbReference type="NCBI Taxonomy" id="3711"/>
    <lineage>
        <taxon>Eukaryota</taxon>
        <taxon>Viridiplantae</taxon>
        <taxon>Streptophyta</taxon>
        <taxon>Embryophyta</taxon>
        <taxon>Tracheophyta</taxon>
        <taxon>Spermatophyta</taxon>
        <taxon>Magnoliopsida</taxon>
        <taxon>eudicotyledons</taxon>
        <taxon>Gunneridae</taxon>
        <taxon>Pentapetalae</taxon>
        <taxon>rosids</taxon>
        <taxon>malvids</taxon>
        <taxon>Brassicales</taxon>
        <taxon>Brassicaceae</taxon>
        <taxon>Brassiceae</taxon>
        <taxon>Brassica</taxon>
    </lineage>
</organism>
<keyword evidence="2" id="KW-0430">Lectin</keyword>
<evidence type="ECO:0000313" key="5">
    <source>
        <dbReference type="Proteomes" id="UP000694005"/>
    </source>
</evidence>
<dbReference type="Proteomes" id="UP000694005">
    <property type="component" value="Chromosome A02"/>
</dbReference>
<dbReference type="PROSITE" id="PS51752">
    <property type="entry name" value="JACALIN_LECTIN"/>
    <property type="match status" value="1"/>
</dbReference>
<dbReference type="PANTHER" id="PTHR47293:SF15">
    <property type="entry name" value="JACALIN-RELATED LECTIN 19"/>
    <property type="match status" value="1"/>
</dbReference>
<comment type="similarity">
    <text evidence="1">Belongs to the jacalin lectin family.</text>
</comment>
<dbReference type="InterPro" id="IPR001229">
    <property type="entry name" value="Jacalin-like_lectin_dom"/>
</dbReference>
<dbReference type="SUPFAM" id="SSF51101">
    <property type="entry name" value="Mannose-binding lectins"/>
    <property type="match status" value="1"/>
</dbReference>
<evidence type="ECO:0000259" key="3">
    <source>
        <dbReference type="PROSITE" id="PS51752"/>
    </source>
</evidence>
<dbReference type="Pfam" id="PF01419">
    <property type="entry name" value="Jacalin"/>
    <property type="match status" value="1"/>
</dbReference>
<name>A0A8D9H8I5_BRACM</name>
<dbReference type="CDD" id="cd09612">
    <property type="entry name" value="Jacalin"/>
    <property type="match status" value="1"/>
</dbReference>
<evidence type="ECO:0000256" key="2">
    <source>
        <dbReference type="ARBA" id="ARBA00022734"/>
    </source>
</evidence>
<gene>
    <name evidence="4" type="ORF">BRAPAZ1V2_A02P23860.2</name>
</gene>
<feature type="domain" description="Jacalin-type lectin" evidence="3">
    <location>
        <begin position="94"/>
        <end position="262"/>
    </location>
</feature>
<evidence type="ECO:0000256" key="1">
    <source>
        <dbReference type="ARBA" id="ARBA00006568"/>
    </source>
</evidence>
<sequence length="284" mass="32225">MFLKCFFLKFSGIVPVPSVNDDRTIRHKPITLTYRSGSRRYCCLGIQYLSVKLPVSSSFALFLYVKEEVCKSKLSIEQQDGHMDQQQQGDKNLSVFVGPWGGNGGTAWDDGIYHGVREIKLVYDHCIDSISLVYDKNGKAVRSEKHGGQGGNKTTEVMFLSPFLYISLLDFGFFYMNRVYMQIKLQYPEEYLIGVSGYYCPVVHSGTLVIRSMTFKSNKQVYGPYGVEQGTPFSFSVNGGRIVGMNGRSGWYLDSIGFHLSRPKSTKVIHKLRKKIHWLTRMVA</sequence>
<dbReference type="EMBL" id="LS974618">
    <property type="protein sequence ID" value="CAG7893434.1"/>
    <property type="molecule type" value="Genomic_DNA"/>
</dbReference>
<dbReference type="Gene3D" id="2.100.10.30">
    <property type="entry name" value="Jacalin-like lectin domain"/>
    <property type="match status" value="1"/>
</dbReference>
<dbReference type="InterPro" id="IPR033734">
    <property type="entry name" value="Jacalin-like_lectin_dom_plant"/>
</dbReference>
<dbReference type="InterPro" id="IPR036404">
    <property type="entry name" value="Jacalin-like_lectin_dom_sf"/>
</dbReference>
<evidence type="ECO:0000313" key="4">
    <source>
        <dbReference type="EMBL" id="CAG7893434.1"/>
    </source>
</evidence>
<dbReference type="Gramene" id="A02p23860.2_BraZ1">
    <property type="protein sequence ID" value="A02p23860.2_BraZ1.CDS"/>
    <property type="gene ID" value="A02g23860.2_BraZ1"/>
</dbReference>
<dbReference type="GO" id="GO:0030246">
    <property type="term" value="F:carbohydrate binding"/>
    <property type="evidence" value="ECO:0007669"/>
    <property type="project" value="UniProtKB-KW"/>
</dbReference>
<dbReference type="AlphaFoldDB" id="A0A8D9H8I5"/>
<protein>
    <recommendedName>
        <fullName evidence="3">Jacalin-type lectin domain-containing protein</fullName>
    </recommendedName>
</protein>
<reference evidence="4 5" key="1">
    <citation type="submission" date="2021-07" db="EMBL/GenBank/DDBJ databases">
        <authorList>
            <consortium name="Genoscope - CEA"/>
            <person name="William W."/>
        </authorList>
    </citation>
    <scope>NUCLEOTIDE SEQUENCE [LARGE SCALE GENOMIC DNA]</scope>
</reference>
<dbReference type="PANTHER" id="PTHR47293">
    <property type="entry name" value="JACALIN-RELATED LECTIN 3"/>
    <property type="match status" value="1"/>
</dbReference>